<dbReference type="InParanoid" id="E9G6H3"/>
<sequence length="115" mass="13266">MVFFTISGESWRLVSSGVSAPENDIVINVHVDFQTLPSGKSKNIKIFQWSSLEVKGDKVLYLHFLSGDYSHFDFHVIHHIHFEEQALNSMVDFDPNHNIFAYLVLKTGLFSYFQN</sequence>
<dbReference type="AlphaFoldDB" id="E9G6H3"/>
<dbReference type="Proteomes" id="UP000000305">
    <property type="component" value="Unassembled WGS sequence"/>
</dbReference>
<dbReference type="EMBL" id="GL732533">
    <property type="protein sequence ID" value="EFX84935.1"/>
    <property type="molecule type" value="Genomic_DNA"/>
</dbReference>
<evidence type="ECO:0000313" key="1">
    <source>
        <dbReference type="EMBL" id="EFX84935.1"/>
    </source>
</evidence>
<dbReference type="KEGG" id="dpx:DAPPUDRAFT_314538"/>
<proteinExistence type="predicted"/>
<dbReference type="HOGENOM" id="CLU_2111294_0_0_1"/>
<protein>
    <submittedName>
        <fullName evidence="1">Uncharacterized protein</fullName>
    </submittedName>
</protein>
<dbReference type="OrthoDB" id="6338076at2759"/>
<reference evidence="1 2" key="1">
    <citation type="journal article" date="2011" name="Science">
        <title>The ecoresponsive genome of Daphnia pulex.</title>
        <authorList>
            <person name="Colbourne J.K."/>
            <person name="Pfrender M.E."/>
            <person name="Gilbert D."/>
            <person name="Thomas W.K."/>
            <person name="Tucker A."/>
            <person name="Oakley T.H."/>
            <person name="Tokishita S."/>
            <person name="Aerts A."/>
            <person name="Arnold G.J."/>
            <person name="Basu M.K."/>
            <person name="Bauer D.J."/>
            <person name="Caceres C.E."/>
            <person name="Carmel L."/>
            <person name="Casola C."/>
            <person name="Choi J.H."/>
            <person name="Detter J.C."/>
            <person name="Dong Q."/>
            <person name="Dusheyko S."/>
            <person name="Eads B.D."/>
            <person name="Frohlich T."/>
            <person name="Geiler-Samerotte K.A."/>
            <person name="Gerlach D."/>
            <person name="Hatcher P."/>
            <person name="Jogdeo S."/>
            <person name="Krijgsveld J."/>
            <person name="Kriventseva E.V."/>
            <person name="Kultz D."/>
            <person name="Laforsch C."/>
            <person name="Lindquist E."/>
            <person name="Lopez J."/>
            <person name="Manak J.R."/>
            <person name="Muller J."/>
            <person name="Pangilinan J."/>
            <person name="Patwardhan R.P."/>
            <person name="Pitluck S."/>
            <person name="Pritham E.J."/>
            <person name="Rechtsteiner A."/>
            <person name="Rho M."/>
            <person name="Rogozin I.B."/>
            <person name="Sakarya O."/>
            <person name="Salamov A."/>
            <person name="Schaack S."/>
            <person name="Shapiro H."/>
            <person name="Shiga Y."/>
            <person name="Skalitzky C."/>
            <person name="Smith Z."/>
            <person name="Souvorov A."/>
            <person name="Sung W."/>
            <person name="Tang Z."/>
            <person name="Tsuchiya D."/>
            <person name="Tu H."/>
            <person name="Vos H."/>
            <person name="Wang M."/>
            <person name="Wolf Y.I."/>
            <person name="Yamagata H."/>
            <person name="Yamada T."/>
            <person name="Ye Y."/>
            <person name="Shaw J.R."/>
            <person name="Andrews J."/>
            <person name="Crease T.J."/>
            <person name="Tang H."/>
            <person name="Lucas S.M."/>
            <person name="Robertson H.M."/>
            <person name="Bork P."/>
            <person name="Koonin E.V."/>
            <person name="Zdobnov E.M."/>
            <person name="Grigoriev I.V."/>
            <person name="Lynch M."/>
            <person name="Boore J.L."/>
        </authorList>
    </citation>
    <scope>NUCLEOTIDE SEQUENCE [LARGE SCALE GENOMIC DNA]</scope>
</reference>
<name>E9G6H3_DAPPU</name>
<gene>
    <name evidence="1" type="ORF">DAPPUDRAFT_314538</name>
</gene>
<keyword evidence="2" id="KW-1185">Reference proteome</keyword>
<organism evidence="1 2">
    <name type="scientific">Daphnia pulex</name>
    <name type="common">Water flea</name>
    <dbReference type="NCBI Taxonomy" id="6669"/>
    <lineage>
        <taxon>Eukaryota</taxon>
        <taxon>Metazoa</taxon>
        <taxon>Ecdysozoa</taxon>
        <taxon>Arthropoda</taxon>
        <taxon>Crustacea</taxon>
        <taxon>Branchiopoda</taxon>
        <taxon>Diplostraca</taxon>
        <taxon>Cladocera</taxon>
        <taxon>Anomopoda</taxon>
        <taxon>Daphniidae</taxon>
        <taxon>Daphnia</taxon>
    </lineage>
</organism>
<accession>E9G6H3</accession>
<evidence type="ECO:0000313" key="2">
    <source>
        <dbReference type="Proteomes" id="UP000000305"/>
    </source>
</evidence>